<comment type="subcellular location">
    <subcellularLocation>
        <location evidence="5">Cytoplasm</location>
    </subcellularLocation>
</comment>
<dbReference type="InterPro" id="IPR004154">
    <property type="entry name" value="Anticodon-bd"/>
</dbReference>
<dbReference type="InterPro" id="IPR045864">
    <property type="entry name" value="aa-tRNA-synth_II/BPL/LPL"/>
</dbReference>
<dbReference type="Gene3D" id="3.40.50.800">
    <property type="entry name" value="Anticodon-binding domain"/>
    <property type="match status" value="1"/>
</dbReference>
<evidence type="ECO:0000256" key="6">
    <source>
        <dbReference type="PIRSR" id="PIRSR001549-1"/>
    </source>
</evidence>
<dbReference type="PIRSF" id="PIRSF001549">
    <property type="entry name" value="His-tRNA_synth"/>
    <property type="match status" value="1"/>
</dbReference>
<dbReference type="EC" id="6.1.1.21" evidence="5"/>
<dbReference type="InterPro" id="IPR015807">
    <property type="entry name" value="His-tRNA-ligase"/>
</dbReference>
<dbReference type="Proteomes" id="UP000178794">
    <property type="component" value="Unassembled WGS sequence"/>
</dbReference>
<organism evidence="8 9">
    <name type="scientific">Candidatus Kaiserbacteria bacterium RIFCSPHIGHO2_02_FULL_50_50</name>
    <dbReference type="NCBI Taxonomy" id="1798492"/>
    <lineage>
        <taxon>Bacteria</taxon>
        <taxon>Candidatus Kaiseribacteriota</taxon>
    </lineage>
</organism>
<evidence type="ECO:0000256" key="1">
    <source>
        <dbReference type="ARBA" id="ARBA00008226"/>
    </source>
</evidence>
<dbReference type="Pfam" id="PF13393">
    <property type="entry name" value="tRNA-synt_His"/>
    <property type="match status" value="2"/>
</dbReference>
<feature type="binding site" evidence="6">
    <location>
        <begin position="257"/>
        <end position="258"/>
    </location>
    <ligand>
        <name>L-histidine</name>
        <dbReference type="ChEBI" id="CHEBI:57595"/>
    </ligand>
</feature>
<dbReference type="InterPro" id="IPR041715">
    <property type="entry name" value="HisRS-like_core"/>
</dbReference>
<dbReference type="GO" id="GO:0006427">
    <property type="term" value="P:histidyl-tRNA aminoacylation"/>
    <property type="evidence" value="ECO:0007669"/>
    <property type="project" value="UniProtKB-UniRule"/>
</dbReference>
<dbReference type="EMBL" id="MFLF01000012">
    <property type="protein sequence ID" value="OGG59930.1"/>
    <property type="molecule type" value="Genomic_DNA"/>
</dbReference>
<keyword evidence="5 8" id="KW-0436">Ligase</keyword>
<keyword evidence="5" id="KW-0963">Cytoplasm</keyword>
<evidence type="ECO:0000259" key="7">
    <source>
        <dbReference type="PROSITE" id="PS50862"/>
    </source>
</evidence>
<feature type="binding site" evidence="6">
    <location>
        <position position="130"/>
    </location>
    <ligand>
        <name>L-histidine</name>
        <dbReference type="ChEBI" id="CHEBI:57595"/>
    </ligand>
</feature>
<keyword evidence="5" id="KW-0648">Protein biosynthesis</keyword>
<keyword evidence="3 5" id="KW-0030">Aminoacyl-tRNA synthetase</keyword>
<sequence length="414" mass="46844">MNMEYLSTQPYKGVRDFYPEDMAIQRYIFDGWAKTAERFGYARVDASIFEPSALYRAKGQENEEMVNEQTYTFTDRGDREVTLRPELTPTLARMIAGKRHELYFPVRWYSIPNLYRYERPQRGRLREFWQLNADVFGDNTIACDVDMLVYVANIFKDFGATLDTFVIRVNDRGWMNSVFDSLNLTDEQKRAMFLLLDKKNKITAAAFDAEAKEIIGADFTLPSPSADSRIMQTVNILHDLGITNVVIDPAIVRGFNYYTGLVFEIYDTNEENSRALGGGGRYDNLTEMFGGDPITGIGFGMGDVSMVNFLITHQLLPENLTPAPTLTILPLEEIAAGEAIKIANKFRAEYIATVVDATDRKLGKKLEHACDDGIKFALVLGSDEVTSQSYTLKNLFTREQTTGTAEELIKKILS</sequence>
<protein>
    <recommendedName>
        <fullName evidence="5">Histidine--tRNA ligase</fullName>
        <ecNumber evidence="5">6.1.1.21</ecNumber>
    </recommendedName>
    <alternativeName>
        <fullName evidence="5">Histidyl-tRNA synthetase</fullName>
        <shortName evidence="5">HisRS</shortName>
    </alternativeName>
</protein>
<feature type="binding site" evidence="6">
    <location>
        <position position="116"/>
    </location>
    <ligand>
        <name>L-histidine</name>
        <dbReference type="ChEBI" id="CHEBI:57595"/>
    </ligand>
</feature>
<evidence type="ECO:0000313" key="9">
    <source>
        <dbReference type="Proteomes" id="UP000178794"/>
    </source>
</evidence>
<evidence type="ECO:0000313" key="8">
    <source>
        <dbReference type="EMBL" id="OGG59930.1"/>
    </source>
</evidence>
<dbReference type="CDD" id="cd00773">
    <property type="entry name" value="HisRS-like_core"/>
    <property type="match status" value="1"/>
</dbReference>
<evidence type="ECO:0000256" key="4">
    <source>
        <dbReference type="ARBA" id="ARBA00047639"/>
    </source>
</evidence>
<accession>A0A1F6DF32</accession>
<dbReference type="PANTHER" id="PTHR43707:SF1">
    <property type="entry name" value="HISTIDINE--TRNA LIGASE, MITOCHONDRIAL-RELATED"/>
    <property type="match status" value="1"/>
</dbReference>
<feature type="domain" description="Aminoacyl-transfer RNA synthetases class-II family profile" evidence="7">
    <location>
        <begin position="37"/>
        <end position="330"/>
    </location>
</feature>
<dbReference type="PROSITE" id="PS50862">
    <property type="entry name" value="AA_TRNA_LIGASE_II"/>
    <property type="match status" value="1"/>
</dbReference>
<dbReference type="PANTHER" id="PTHR43707">
    <property type="entry name" value="HISTIDYL-TRNA SYNTHETASE"/>
    <property type="match status" value="1"/>
</dbReference>
<dbReference type="NCBIfam" id="TIGR00442">
    <property type="entry name" value="hisS"/>
    <property type="match status" value="1"/>
</dbReference>
<dbReference type="AlphaFoldDB" id="A0A1F6DF32"/>
<comment type="caution">
    <text evidence="8">The sequence shown here is derived from an EMBL/GenBank/DDBJ whole genome shotgun (WGS) entry which is preliminary data.</text>
</comment>
<dbReference type="GO" id="GO:0005524">
    <property type="term" value="F:ATP binding"/>
    <property type="evidence" value="ECO:0007669"/>
    <property type="project" value="UniProtKB-UniRule"/>
</dbReference>
<gene>
    <name evidence="5" type="primary">hisS</name>
    <name evidence="8" type="ORF">A3C89_03240</name>
</gene>
<dbReference type="STRING" id="1798492.A3C89_03240"/>
<proteinExistence type="inferred from homology"/>
<comment type="catalytic activity">
    <reaction evidence="4 5">
        <text>tRNA(His) + L-histidine + ATP = L-histidyl-tRNA(His) + AMP + diphosphate + H(+)</text>
        <dbReference type="Rhea" id="RHEA:17313"/>
        <dbReference type="Rhea" id="RHEA-COMP:9665"/>
        <dbReference type="Rhea" id="RHEA-COMP:9689"/>
        <dbReference type="ChEBI" id="CHEBI:15378"/>
        <dbReference type="ChEBI" id="CHEBI:30616"/>
        <dbReference type="ChEBI" id="CHEBI:33019"/>
        <dbReference type="ChEBI" id="CHEBI:57595"/>
        <dbReference type="ChEBI" id="CHEBI:78442"/>
        <dbReference type="ChEBI" id="CHEBI:78527"/>
        <dbReference type="ChEBI" id="CHEBI:456215"/>
        <dbReference type="EC" id="6.1.1.21"/>
    </reaction>
</comment>
<dbReference type="GO" id="GO:0004821">
    <property type="term" value="F:histidine-tRNA ligase activity"/>
    <property type="evidence" value="ECO:0007669"/>
    <property type="project" value="UniProtKB-UniRule"/>
</dbReference>
<dbReference type="InterPro" id="IPR006195">
    <property type="entry name" value="aa-tRNA-synth_II"/>
</dbReference>
<dbReference type="Gene3D" id="3.30.930.10">
    <property type="entry name" value="Bira Bifunctional Protein, Domain 2"/>
    <property type="match status" value="1"/>
</dbReference>
<feature type="binding site" evidence="6">
    <location>
        <begin position="86"/>
        <end position="88"/>
    </location>
    <ligand>
        <name>L-histidine</name>
        <dbReference type="ChEBI" id="CHEBI:57595"/>
    </ligand>
</feature>
<evidence type="ECO:0000256" key="3">
    <source>
        <dbReference type="ARBA" id="ARBA00023146"/>
    </source>
</evidence>
<name>A0A1F6DF32_9BACT</name>
<keyword evidence="2 5" id="KW-0547">Nucleotide-binding</keyword>
<evidence type="ECO:0000256" key="2">
    <source>
        <dbReference type="ARBA" id="ARBA00022741"/>
    </source>
</evidence>
<reference evidence="8 9" key="1">
    <citation type="journal article" date="2016" name="Nat. Commun.">
        <title>Thousands of microbial genomes shed light on interconnected biogeochemical processes in an aquifer system.</title>
        <authorList>
            <person name="Anantharaman K."/>
            <person name="Brown C.T."/>
            <person name="Hug L.A."/>
            <person name="Sharon I."/>
            <person name="Castelle C.J."/>
            <person name="Probst A.J."/>
            <person name="Thomas B.C."/>
            <person name="Singh A."/>
            <person name="Wilkins M.J."/>
            <person name="Karaoz U."/>
            <person name="Brodie E.L."/>
            <person name="Williams K.H."/>
            <person name="Hubbard S.S."/>
            <person name="Banfield J.F."/>
        </authorList>
    </citation>
    <scope>NUCLEOTIDE SEQUENCE [LARGE SCALE GENOMIC DNA]</scope>
</reference>
<dbReference type="InterPro" id="IPR036621">
    <property type="entry name" value="Anticodon-bd_dom_sf"/>
</dbReference>
<feature type="binding site" evidence="6">
    <location>
        <position position="253"/>
    </location>
    <ligand>
        <name>L-histidine</name>
        <dbReference type="ChEBI" id="CHEBI:57595"/>
    </ligand>
</feature>
<keyword evidence="5" id="KW-0067">ATP-binding</keyword>
<comment type="subunit">
    <text evidence="5">Homodimer.</text>
</comment>
<dbReference type="HAMAP" id="MF_00127">
    <property type="entry name" value="His_tRNA_synth"/>
    <property type="match status" value="1"/>
</dbReference>
<evidence type="ECO:0000256" key="5">
    <source>
        <dbReference type="HAMAP-Rule" id="MF_00127"/>
    </source>
</evidence>
<dbReference type="SUPFAM" id="SSF55681">
    <property type="entry name" value="Class II aaRS and biotin synthetases"/>
    <property type="match status" value="1"/>
</dbReference>
<feature type="binding site" evidence="6">
    <location>
        <position position="134"/>
    </location>
    <ligand>
        <name>L-histidine</name>
        <dbReference type="ChEBI" id="CHEBI:57595"/>
    </ligand>
</feature>
<dbReference type="InterPro" id="IPR004516">
    <property type="entry name" value="HisRS/HisZ"/>
</dbReference>
<dbReference type="SUPFAM" id="SSF52954">
    <property type="entry name" value="Class II aaRS ABD-related"/>
    <property type="match status" value="1"/>
</dbReference>
<dbReference type="Pfam" id="PF03129">
    <property type="entry name" value="HGTP_anticodon"/>
    <property type="match status" value="1"/>
</dbReference>
<dbReference type="GO" id="GO:0005737">
    <property type="term" value="C:cytoplasm"/>
    <property type="evidence" value="ECO:0007669"/>
    <property type="project" value="UniProtKB-SubCell"/>
</dbReference>
<comment type="similarity">
    <text evidence="1 5">Belongs to the class-II aminoacyl-tRNA synthetase family.</text>
</comment>